<feature type="domain" description="Retroviral polymerase SH3-like" evidence="3">
    <location>
        <begin position="266"/>
        <end position="311"/>
    </location>
</feature>
<gene>
    <name evidence="4" type="ORF">AXG93_4360s1050</name>
</gene>
<protein>
    <submittedName>
        <fullName evidence="4">Uncharacterized protein</fullName>
    </submittedName>
</protein>
<dbReference type="AlphaFoldDB" id="A0A176W320"/>
<feature type="domain" description="Retrovirus-related Pol polyprotein from transposon TNT 1-94-like beta-barrel" evidence="2">
    <location>
        <begin position="81"/>
        <end position="161"/>
    </location>
</feature>
<sequence length="312" mass="35117">MQSKMAEGNVAQINLRKKKTLQEESDEEESDVQASYVAIESEDEEVDFAFNLIIKERSQDDVNDCLLTKSRKGGIDYVTNWIVDSSCSHHITGDITKFVKLQKYTGNDAIVTADNTVHPVKHVGDLRVITAKGNSHILEDVYHVPRMKKNLISVPQITDAGHYVLFGPDGVTVLANAKVRGDILMEVKKMKKLYVLYAGEAYVDKTRQHETADLWHARLAHVNYSRLDSMMKEESMLGLPNLETRSGGVCAGGQFGKAHKQPFGDSQLRTKLEKKTTRCIFVGYDQRKNGWKCMDPTTEKVYVSQDVVFDEA</sequence>
<dbReference type="Pfam" id="PF13976">
    <property type="entry name" value="gag_pre-integrs"/>
    <property type="match status" value="1"/>
</dbReference>
<keyword evidence="5" id="KW-1185">Reference proteome</keyword>
<dbReference type="InterPro" id="IPR025724">
    <property type="entry name" value="GAG-pre-integrase_dom"/>
</dbReference>
<evidence type="ECO:0000313" key="5">
    <source>
        <dbReference type="Proteomes" id="UP000077202"/>
    </source>
</evidence>
<evidence type="ECO:0000259" key="1">
    <source>
        <dbReference type="Pfam" id="PF13976"/>
    </source>
</evidence>
<dbReference type="Proteomes" id="UP000077202">
    <property type="component" value="Unassembled WGS sequence"/>
</dbReference>
<dbReference type="InterPro" id="IPR057670">
    <property type="entry name" value="SH3_retrovirus"/>
</dbReference>
<name>A0A176W320_MARPO</name>
<comment type="caution">
    <text evidence="4">The sequence shown here is derived from an EMBL/GenBank/DDBJ whole genome shotgun (WGS) entry which is preliminary data.</text>
</comment>
<reference evidence="4" key="1">
    <citation type="submission" date="2016-03" db="EMBL/GenBank/DDBJ databases">
        <title>Mechanisms controlling the formation of the plant cell surface in tip-growing cells are functionally conserved among land plants.</title>
        <authorList>
            <person name="Honkanen S."/>
            <person name="Jones V.A."/>
            <person name="Morieri G."/>
            <person name="Champion C."/>
            <person name="Hetherington A.J."/>
            <person name="Kelly S."/>
            <person name="Saint-Marcoux D."/>
            <person name="Proust H."/>
            <person name="Prescott H."/>
            <person name="Dolan L."/>
        </authorList>
    </citation>
    <scope>NUCLEOTIDE SEQUENCE [LARGE SCALE GENOMIC DNA]</scope>
    <source>
        <tissue evidence="4">Whole gametophyte</tissue>
    </source>
</reference>
<dbReference type="EMBL" id="LVLJ01002071">
    <property type="protein sequence ID" value="OAE26855.1"/>
    <property type="molecule type" value="Genomic_DNA"/>
</dbReference>
<accession>A0A176W320</accession>
<evidence type="ECO:0000259" key="3">
    <source>
        <dbReference type="Pfam" id="PF25597"/>
    </source>
</evidence>
<organism evidence="4 5">
    <name type="scientific">Marchantia polymorpha subsp. ruderalis</name>
    <dbReference type="NCBI Taxonomy" id="1480154"/>
    <lineage>
        <taxon>Eukaryota</taxon>
        <taxon>Viridiplantae</taxon>
        <taxon>Streptophyta</taxon>
        <taxon>Embryophyta</taxon>
        <taxon>Marchantiophyta</taxon>
        <taxon>Marchantiopsida</taxon>
        <taxon>Marchantiidae</taxon>
        <taxon>Marchantiales</taxon>
        <taxon>Marchantiaceae</taxon>
        <taxon>Marchantia</taxon>
    </lineage>
</organism>
<feature type="domain" description="GAG-pre-integrase" evidence="1">
    <location>
        <begin position="207"/>
        <end position="257"/>
    </location>
</feature>
<evidence type="ECO:0000259" key="2">
    <source>
        <dbReference type="Pfam" id="PF22936"/>
    </source>
</evidence>
<evidence type="ECO:0000313" key="4">
    <source>
        <dbReference type="EMBL" id="OAE26855.1"/>
    </source>
</evidence>
<dbReference type="InterPro" id="IPR054722">
    <property type="entry name" value="PolX-like_BBD"/>
</dbReference>
<proteinExistence type="predicted"/>
<dbReference type="Pfam" id="PF22936">
    <property type="entry name" value="Pol_BBD"/>
    <property type="match status" value="1"/>
</dbReference>
<dbReference type="Pfam" id="PF25597">
    <property type="entry name" value="SH3_retrovirus"/>
    <property type="match status" value="1"/>
</dbReference>